<accession>A0A0D8ZWH1</accession>
<dbReference type="EMBL" id="JYON01000004">
    <property type="protein sequence ID" value="KJH72722.1"/>
    <property type="molecule type" value="Genomic_DNA"/>
</dbReference>
<comment type="caution">
    <text evidence="4">The sequence shown here is derived from an EMBL/GenBank/DDBJ whole genome shotgun (WGS) entry which is preliminary data.</text>
</comment>
<evidence type="ECO:0000313" key="4">
    <source>
        <dbReference type="EMBL" id="KJH72722.1"/>
    </source>
</evidence>
<protein>
    <recommendedName>
        <fullName evidence="6">WGxxGxxG-CTERM domain-containing protein</fullName>
    </recommendedName>
</protein>
<dbReference type="RefSeq" id="WP_045053789.1">
    <property type="nucleotide sequence ID" value="NZ_JYON01000004.1"/>
</dbReference>
<organism evidence="4 5">
    <name type="scientific">Aliterella atlantica CENA595</name>
    <dbReference type="NCBI Taxonomy" id="1618023"/>
    <lineage>
        <taxon>Bacteria</taxon>
        <taxon>Bacillati</taxon>
        <taxon>Cyanobacteriota</taxon>
        <taxon>Cyanophyceae</taxon>
        <taxon>Chroococcidiopsidales</taxon>
        <taxon>Aliterellaceae</taxon>
        <taxon>Aliterella</taxon>
    </lineage>
</organism>
<evidence type="ECO:0000256" key="2">
    <source>
        <dbReference type="SAM" id="Phobius"/>
    </source>
</evidence>
<gene>
    <name evidence="4" type="ORF">UH38_05870</name>
</gene>
<keyword evidence="3" id="KW-0732">Signal</keyword>
<evidence type="ECO:0008006" key="6">
    <source>
        <dbReference type="Google" id="ProtNLM"/>
    </source>
</evidence>
<feature type="region of interest" description="Disordered" evidence="1">
    <location>
        <begin position="30"/>
        <end position="62"/>
    </location>
</feature>
<dbReference type="Proteomes" id="UP000032452">
    <property type="component" value="Unassembled WGS sequence"/>
</dbReference>
<dbReference type="STRING" id="1618023.UH38_05870"/>
<keyword evidence="2" id="KW-1133">Transmembrane helix</keyword>
<sequence length="102" mass="10962">MKNSKLTKVVGASIVAASLAVMPLSLPASAQTDTAPTTQTSPESNAPTVDTTPFQETRNDNNNWGWLGLLGLIGLANFFRKPKHTTVYADPDPANRTTTTRY</sequence>
<evidence type="ECO:0000256" key="1">
    <source>
        <dbReference type="SAM" id="MobiDB-lite"/>
    </source>
</evidence>
<dbReference type="NCBIfam" id="NF038039">
    <property type="entry name" value="WGxxGxxG-CTERM"/>
    <property type="match status" value="1"/>
</dbReference>
<proteinExistence type="predicted"/>
<evidence type="ECO:0000313" key="5">
    <source>
        <dbReference type="Proteomes" id="UP000032452"/>
    </source>
</evidence>
<keyword evidence="2" id="KW-0472">Membrane</keyword>
<feature type="signal peptide" evidence="3">
    <location>
        <begin position="1"/>
        <end position="30"/>
    </location>
</feature>
<dbReference type="AlphaFoldDB" id="A0A0D8ZWH1"/>
<dbReference type="OrthoDB" id="583116at2"/>
<keyword evidence="5" id="KW-1185">Reference proteome</keyword>
<name>A0A0D8ZWH1_9CYAN</name>
<feature type="compositionally biased region" description="Polar residues" evidence="1">
    <location>
        <begin position="30"/>
        <end position="56"/>
    </location>
</feature>
<reference evidence="4 5" key="1">
    <citation type="submission" date="2015-02" db="EMBL/GenBank/DDBJ databases">
        <title>Draft genome of a novel marine cyanobacterium (Chroococcales) isolated from South Atlantic Ocean.</title>
        <authorList>
            <person name="Rigonato J."/>
            <person name="Alvarenga D.O."/>
            <person name="Branco L.H."/>
            <person name="Varani A.M."/>
            <person name="Brandini F.P."/>
            <person name="Fiore M.F."/>
        </authorList>
    </citation>
    <scope>NUCLEOTIDE SEQUENCE [LARGE SCALE GENOMIC DNA]</scope>
    <source>
        <strain evidence="4 5">CENA595</strain>
    </source>
</reference>
<keyword evidence="2" id="KW-0812">Transmembrane</keyword>
<feature type="chain" id="PRO_5002337317" description="WGxxGxxG-CTERM domain-containing protein" evidence="3">
    <location>
        <begin position="31"/>
        <end position="102"/>
    </location>
</feature>
<dbReference type="NCBIfam" id="NF041742">
    <property type="entry name" value="WGxxGxxG_fam"/>
    <property type="match status" value="1"/>
</dbReference>
<dbReference type="PATRIC" id="fig|1618023.3.peg.2326"/>
<evidence type="ECO:0000256" key="3">
    <source>
        <dbReference type="SAM" id="SignalP"/>
    </source>
</evidence>
<feature type="transmembrane region" description="Helical" evidence="2">
    <location>
        <begin position="63"/>
        <end position="79"/>
    </location>
</feature>